<feature type="domain" description="Restriction endonuclease type IV Mrr" evidence="1">
    <location>
        <begin position="292"/>
        <end position="415"/>
    </location>
</feature>
<dbReference type="Pfam" id="PF04471">
    <property type="entry name" value="Mrr_cat"/>
    <property type="match status" value="1"/>
</dbReference>
<name>A0A117LEW1_9EURY</name>
<dbReference type="AlphaFoldDB" id="A0A117LEW1"/>
<dbReference type="InterPro" id="IPR052906">
    <property type="entry name" value="Type_IV_Methyl-Rstrct_Enzyme"/>
</dbReference>
<protein>
    <submittedName>
        <fullName evidence="2">ATPase associated with various cellular activities AAA_5</fullName>
    </submittedName>
</protein>
<dbReference type="Gene3D" id="3.40.1350.10">
    <property type="match status" value="1"/>
</dbReference>
<dbReference type="SUPFAM" id="SSF52980">
    <property type="entry name" value="Restriction endonuclease-like"/>
    <property type="match status" value="1"/>
</dbReference>
<dbReference type="PANTHER" id="PTHR30015">
    <property type="entry name" value="MRR RESTRICTION SYSTEM PROTEIN"/>
    <property type="match status" value="1"/>
</dbReference>
<organism evidence="2 3">
    <name type="scientific">Methanothrix harundinacea</name>
    <dbReference type="NCBI Taxonomy" id="301375"/>
    <lineage>
        <taxon>Archaea</taxon>
        <taxon>Methanobacteriati</taxon>
        <taxon>Methanobacteriota</taxon>
        <taxon>Stenosarchaea group</taxon>
        <taxon>Methanomicrobia</taxon>
        <taxon>Methanotrichales</taxon>
        <taxon>Methanotrichaceae</taxon>
        <taxon>Methanothrix</taxon>
    </lineage>
</organism>
<dbReference type="GO" id="GO:0003677">
    <property type="term" value="F:DNA binding"/>
    <property type="evidence" value="ECO:0007669"/>
    <property type="project" value="InterPro"/>
</dbReference>
<reference evidence="2 3" key="1">
    <citation type="journal article" date="2015" name="MBio">
        <title>Genome-Resolved Metagenomic Analysis Reveals Roles for Candidate Phyla and Other Microbial Community Members in Biogeochemical Transformations in Oil Reservoirs.</title>
        <authorList>
            <person name="Hu P."/>
            <person name="Tom L."/>
            <person name="Singh A."/>
            <person name="Thomas B.C."/>
            <person name="Baker B.J."/>
            <person name="Piceno Y.M."/>
            <person name="Andersen G.L."/>
            <person name="Banfield J.F."/>
        </authorList>
    </citation>
    <scope>NUCLEOTIDE SEQUENCE [LARGE SCALE GENOMIC DNA]</scope>
    <source>
        <strain evidence="2">57_489</strain>
    </source>
</reference>
<dbReference type="PANTHER" id="PTHR30015:SF7">
    <property type="entry name" value="TYPE IV METHYL-DIRECTED RESTRICTION ENZYME ECOKMRR"/>
    <property type="match status" value="1"/>
</dbReference>
<dbReference type="InterPro" id="IPR011856">
    <property type="entry name" value="tRNA_endonuc-like_dom_sf"/>
</dbReference>
<dbReference type="InterPro" id="IPR007560">
    <property type="entry name" value="Restrct_endonuc_IV_Mrr"/>
</dbReference>
<evidence type="ECO:0000259" key="1">
    <source>
        <dbReference type="Pfam" id="PF04471"/>
    </source>
</evidence>
<dbReference type="GO" id="GO:0015666">
    <property type="term" value="F:restriction endodeoxyribonuclease activity"/>
    <property type="evidence" value="ECO:0007669"/>
    <property type="project" value="TreeGrafter"/>
</dbReference>
<dbReference type="PATRIC" id="fig|301375.7.peg.1195"/>
<accession>A0A117LEW1</accession>
<dbReference type="InterPro" id="IPR011335">
    <property type="entry name" value="Restrct_endonuc-II-like"/>
</dbReference>
<dbReference type="Proteomes" id="UP000057043">
    <property type="component" value="Unassembled WGS sequence"/>
</dbReference>
<gene>
    <name evidence="2" type="ORF">XD72_2261</name>
</gene>
<evidence type="ECO:0000313" key="3">
    <source>
        <dbReference type="Proteomes" id="UP000057043"/>
    </source>
</evidence>
<sequence>MLLDEVIAQKIMETYRRLNEEGRLPSKSQSKMNYSTDYLQFHLIKILQEPPQEKKANTYTHLYNSIAQKLGLNQNTLIAVLDEMNGPPHRYWRIGTTAGYKGKGENVWGFMREGNYAAIGWTELDDLSDITPDKAGKEEIRKRLDDAGYDSTNPNVYPPFKFATEIMEGDLILASRSLNVLGLGRVDGCYYYENNDDDSWPHRIPVEWISLEEWTLPRGNVLQPTLYEIKNVTNLIAIERHLLNVSAPDTPKVKRKRQTKKVPKTQKNLENNKLAKKREIKSQKQILAHMMKCSPTFFETIVMHLLESIYDYGDSRKVSSTVTARTGDEGIDGILKIEHPLGSPEIICMQAKRWKEGNNVSRPEIQKFAGSLLDANRGVFVTTSDFTKSAEEFVGLLMPKTEIILINGKKLAELVAKHSMDLSDIEY</sequence>
<evidence type="ECO:0000313" key="2">
    <source>
        <dbReference type="EMBL" id="KUK43363.1"/>
    </source>
</evidence>
<dbReference type="EMBL" id="LGFT01000082">
    <property type="protein sequence ID" value="KUK43363.1"/>
    <property type="molecule type" value="Genomic_DNA"/>
</dbReference>
<dbReference type="GO" id="GO:0009307">
    <property type="term" value="P:DNA restriction-modification system"/>
    <property type="evidence" value="ECO:0007669"/>
    <property type="project" value="InterPro"/>
</dbReference>
<proteinExistence type="predicted"/>
<comment type="caution">
    <text evidence="2">The sequence shown here is derived from an EMBL/GenBank/DDBJ whole genome shotgun (WGS) entry which is preliminary data.</text>
</comment>